<sequence length="50" mass="5924">MIINIFIILLIHFIIGPIFEYIFCAILGINIDDYLEWDLDYLEEDLESST</sequence>
<keyword evidence="1" id="KW-0812">Transmembrane</keyword>
<reference evidence="2" key="1">
    <citation type="journal article" date="2017" name="Front. Microbiol.">
        <title>Genome Characterization of the First Mimiviruses of Lineage C Isolated in Brazil.</title>
        <authorList>
            <person name="Assis F.L."/>
            <person name="Franco-Luiz A.P.M."/>
            <person name="Dos Santos R.N."/>
            <person name="Campos F.S."/>
            <person name="Dornas F.P."/>
            <person name="Borato P.V.M."/>
            <person name="Franco A.C."/>
            <person name="Abrahao J.S."/>
            <person name="Colson P."/>
            <person name="Scola B."/>
        </authorList>
    </citation>
    <scope>NUCLEOTIDE SEQUENCE [LARGE SCALE GENOMIC DNA]</scope>
</reference>
<name>A0A2L2DK87_MIMIV</name>
<accession>A0A2L2DK87</accession>
<proteinExistence type="predicted"/>
<keyword evidence="1" id="KW-0472">Membrane</keyword>
<organism evidence="2">
    <name type="scientific">Acanthamoeba polyphaga mimivirus</name>
    <name type="common">APMV</name>
    <dbReference type="NCBI Taxonomy" id="212035"/>
    <lineage>
        <taxon>Viruses</taxon>
        <taxon>Varidnaviria</taxon>
        <taxon>Bamfordvirae</taxon>
        <taxon>Nucleocytoviricota</taxon>
        <taxon>Megaviricetes</taxon>
        <taxon>Imitervirales</taxon>
        <taxon>Mimiviridae</taxon>
        <taxon>Megamimivirinae</taxon>
        <taxon>Mimivirus</taxon>
        <taxon>Mimivirus bradfordmassiliense</taxon>
    </lineage>
</organism>
<protein>
    <submittedName>
        <fullName evidence="2">Uncharacterized protein</fullName>
    </submittedName>
</protein>
<feature type="transmembrane region" description="Helical" evidence="1">
    <location>
        <begin position="7"/>
        <end position="31"/>
    </location>
</feature>
<evidence type="ECO:0000256" key="1">
    <source>
        <dbReference type="SAM" id="Phobius"/>
    </source>
</evidence>
<keyword evidence="1" id="KW-1133">Transmembrane helix</keyword>
<evidence type="ECO:0000313" key="2">
    <source>
        <dbReference type="EMBL" id="AVG46560.1"/>
    </source>
</evidence>
<organismHost>
    <name type="scientific">Acanthamoeba polyphaga</name>
    <name type="common">Amoeba</name>
    <dbReference type="NCBI Taxonomy" id="5757"/>
</organismHost>
<dbReference type="Proteomes" id="UP000280369">
    <property type="component" value="Segment"/>
</dbReference>
<dbReference type="EMBL" id="MG602507">
    <property type="protein sequence ID" value="AVG46560.1"/>
    <property type="molecule type" value="Genomic_DNA"/>
</dbReference>